<feature type="transmembrane region" description="Helical" evidence="1">
    <location>
        <begin position="96"/>
        <end position="114"/>
    </location>
</feature>
<feature type="transmembrane region" description="Helical" evidence="1">
    <location>
        <begin position="185"/>
        <end position="207"/>
    </location>
</feature>
<dbReference type="AlphaFoldDB" id="A0A518DTZ7"/>
<proteinExistence type="predicted"/>
<sequence>MSQFIAGISITCFAASYLVVLGLEVSRLFVRASIRLAVIMTFAAAGLLAHSIYLGRRAVEGDGAPLSSWYDWCLMAAWIVVAAYLWILFRRPEASFGLFMMPLVMILIFVAYLFRDVESFDADRALFGWRAVHGLALLSGTAVVTLGFAAGVMFLVQSYRLKHKLPPSERLTLPSLERLQWASEYALVLSSVFLLLGLVSGIVMNLIRSGDNSIAWTDPVIWSSGVLLLWLVAASLFNVVYRPARRGRKVAYLVVASFLFLGLELGVVLWTQHAVAPQTSDRGGSVPAVLPIPLVAQATTGGRR</sequence>
<dbReference type="RefSeq" id="WP_145054068.1">
    <property type="nucleotide sequence ID" value="NZ_CP036433.1"/>
</dbReference>
<reference evidence="2 3" key="1">
    <citation type="submission" date="2019-02" db="EMBL/GenBank/DDBJ databases">
        <title>Deep-cultivation of Planctomycetes and their phenomic and genomic characterization uncovers novel biology.</title>
        <authorList>
            <person name="Wiegand S."/>
            <person name="Jogler M."/>
            <person name="Boedeker C."/>
            <person name="Pinto D."/>
            <person name="Vollmers J."/>
            <person name="Rivas-Marin E."/>
            <person name="Kohn T."/>
            <person name="Peeters S.H."/>
            <person name="Heuer A."/>
            <person name="Rast P."/>
            <person name="Oberbeckmann S."/>
            <person name="Bunk B."/>
            <person name="Jeske O."/>
            <person name="Meyerdierks A."/>
            <person name="Storesund J.E."/>
            <person name="Kallscheuer N."/>
            <person name="Luecker S."/>
            <person name="Lage O.M."/>
            <person name="Pohl T."/>
            <person name="Merkel B.J."/>
            <person name="Hornburger P."/>
            <person name="Mueller R.-W."/>
            <person name="Bruemmer F."/>
            <person name="Labrenz M."/>
            <person name="Spormann A.M."/>
            <person name="Op den Camp H."/>
            <person name="Overmann J."/>
            <person name="Amann R."/>
            <person name="Jetten M.S.M."/>
            <person name="Mascher T."/>
            <person name="Medema M.H."/>
            <person name="Devos D.P."/>
            <person name="Kaster A.-K."/>
            <person name="Ovreas L."/>
            <person name="Rohde M."/>
            <person name="Galperin M.Y."/>
            <person name="Jogler C."/>
        </authorList>
    </citation>
    <scope>NUCLEOTIDE SEQUENCE [LARGE SCALE GENOMIC DNA]</scope>
    <source>
        <strain evidence="2 3">Pla85_3_4</strain>
    </source>
</reference>
<keyword evidence="1" id="KW-1133">Transmembrane helix</keyword>
<keyword evidence="1" id="KW-0812">Transmembrane</keyword>
<feature type="transmembrane region" description="Helical" evidence="1">
    <location>
        <begin position="6"/>
        <end position="24"/>
    </location>
</feature>
<organism evidence="2 3">
    <name type="scientific">Lignipirellula cremea</name>
    <dbReference type="NCBI Taxonomy" id="2528010"/>
    <lineage>
        <taxon>Bacteria</taxon>
        <taxon>Pseudomonadati</taxon>
        <taxon>Planctomycetota</taxon>
        <taxon>Planctomycetia</taxon>
        <taxon>Pirellulales</taxon>
        <taxon>Pirellulaceae</taxon>
        <taxon>Lignipirellula</taxon>
    </lineage>
</organism>
<accession>A0A518DTZ7</accession>
<evidence type="ECO:0000313" key="3">
    <source>
        <dbReference type="Proteomes" id="UP000317648"/>
    </source>
</evidence>
<evidence type="ECO:0000256" key="1">
    <source>
        <dbReference type="SAM" id="Phobius"/>
    </source>
</evidence>
<name>A0A518DTZ7_9BACT</name>
<keyword evidence="3" id="KW-1185">Reference proteome</keyword>
<dbReference type="OrthoDB" id="257620at2"/>
<dbReference type="EMBL" id="CP036433">
    <property type="protein sequence ID" value="QDU95312.1"/>
    <property type="molecule type" value="Genomic_DNA"/>
</dbReference>
<protein>
    <submittedName>
        <fullName evidence="2">Cytochrome C assembly protein</fullName>
    </submittedName>
</protein>
<feature type="transmembrane region" description="Helical" evidence="1">
    <location>
        <begin position="219"/>
        <end position="241"/>
    </location>
</feature>
<dbReference type="Proteomes" id="UP000317648">
    <property type="component" value="Chromosome"/>
</dbReference>
<gene>
    <name evidence="2" type="ORF">Pla8534_31270</name>
</gene>
<feature type="transmembrane region" description="Helical" evidence="1">
    <location>
        <begin position="134"/>
        <end position="156"/>
    </location>
</feature>
<feature type="transmembrane region" description="Helical" evidence="1">
    <location>
        <begin position="250"/>
        <end position="270"/>
    </location>
</feature>
<evidence type="ECO:0000313" key="2">
    <source>
        <dbReference type="EMBL" id="QDU95312.1"/>
    </source>
</evidence>
<feature type="transmembrane region" description="Helical" evidence="1">
    <location>
        <begin position="69"/>
        <end position="89"/>
    </location>
</feature>
<keyword evidence="1" id="KW-0472">Membrane</keyword>
<feature type="transmembrane region" description="Helical" evidence="1">
    <location>
        <begin position="36"/>
        <end position="54"/>
    </location>
</feature>
<dbReference type="KEGG" id="lcre:Pla8534_31270"/>